<evidence type="ECO:0000313" key="7">
    <source>
        <dbReference type="EMBL" id="GMR40488.1"/>
    </source>
</evidence>
<evidence type="ECO:0000256" key="3">
    <source>
        <dbReference type="ARBA" id="ARBA00022692"/>
    </source>
</evidence>
<accession>A0AAN5C7L8</accession>
<organism evidence="7 8">
    <name type="scientific">Pristionchus mayeri</name>
    <dbReference type="NCBI Taxonomy" id="1317129"/>
    <lineage>
        <taxon>Eukaryota</taxon>
        <taxon>Metazoa</taxon>
        <taxon>Ecdysozoa</taxon>
        <taxon>Nematoda</taxon>
        <taxon>Chromadorea</taxon>
        <taxon>Rhabditida</taxon>
        <taxon>Rhabditina</taxon>
        <taxon>Diplogasteromorpha</taxon>
        <taxon>Diplogasteroidea</taxon>
        <taxon>Neodiplogasteridae</taxon>
        <taxon>Pristionchus</taxon>
    </lineage>
</organism>
<keyword evidence="6" id="KW-0325">Glycoprotein</keyword>
<feature type="non-terminal residue" evidence="7">
    <location>
        <position position="64"/>
    </location>
</feature>
<comment type="similarity">
    <text evidence="2">Belongs to the CD36 family.</text>
</comment>
<gene>
    <name evidence="7" type="ORF">PMAYCL1PPCAC_10683</name>
</gene>
<dbReference type="EMBL" id="BTRK01000003">
    <property type="protein sequence ID" value="GMR40488.1"/>
    <property type="molecule type" value="Genomic_DNA"/>
</dbReference>
<keyword evidence="5" id="KW-0472">Membrane</keyword>
<comment type="subcellular location">
    <subcellularLocation>
        <location evidence="1">Membrane</location>
    </subcellularLocation>
</comment>
<dbReference type="GO" id="GO:0005044">
    <property type="term" value="F:scavenger receptor activity"/>
    <property type="evidence" value="ECO:0007669"/>
    <property type="project" value="TreeGrafter"/>
</dbReference>
<evidence type="ECO:0000313" key="8">
    <source>
        <dbReference type="Proteomes" id="UP001328107"/>
    </source>
</evidence>
<dbReference type="Pfam" id="PF01130">
    <property type="entry name" value="CD36"/>
    <property type="match status" value="1"/>
</dbReference>
<keyword evidence="4" id="KW-1133">Transmembrane helix</keyword>
<evidence type="ECO:0000256" key="6">
    <source>
        <dbReference type="ARBA" id="ARBA00023180"/>
    </source>
</evidence>
<proteinExistence type="inferred from homology"/>
<dbReference type="PANTHER" id="PTHR11923:SF55">
    <property type="entry name" value="SCAVENGER RECEPTOR (CD36 FAMILY) RELATED"/>
    <property type="match status" value="1"/>
</dbReference>
<dbReference type="InterPro" id="IPR002159">
    <property type="entry name" value="CD36_fam"/>
</dbReference>
<sequence length="64" mass="7404">NPDGSLPLITRHWTNFPTDLILQVYAWNIIYEGAIPRLQECGPYTYVGHERKENLTWSSDGKEV</sequence>
<evidence type="ECO:0000256" key="4">
    <source>
        <dbReference type="ARBA" id="ARBA00022989"/>
    </source>
</evidence>
<feature type="non-terminal residue" evidence="7">
    <location>
        <position position="1"/>
    </location>
</feature>
<comment type="caution">
    <text evidence="7">The sequence shown here is derived from an EMBL/GenBank/DDBJ whole genome shotgun (WGS) entry which is preliminary data.</text>
</comment>
<name>A0AAN5C7L8_9BILA</name>
<dbReference type="Proteomes" id="UP001328107">
    <property type="component" value="Unassembled WGS sequence"/>
</dbReference>
<keyword evidence="8" id="KW-1185">Reference proteome</keyword>
<dbReference type="AlphaFoldDB" id="A0AAN5C7L8"/>
<keyword evidence="3" id="KW-0812">Transmembrane</keyword>
<evidence type="ECO:0000256" key="5">
    <source>
        <dbReference type="ARBA" id="ARBA00023136"/>
    </source>
</evidence>
<protein>
    <submittedName>
        <fullName evidence="7">Uncharacterized protein</fullName>
    </submittedName>
</protein>
<evidence type="ECO:0000256" key="1">
    <source>
        <dbReference type="ARBA" id="ARBA00004370"/>
    </source>
</evidence>
<dbReference type="GO" id="GO:0005737">
    <property type="term" value="C:cytoplasm"/>
    <property type="evidence" value="ECO:0007669"/>
    <property type="project" value="TreeGrafter"/>
</dbReference>
<evidence type="ECO:0000256" key="2">
    <source>
        <dbReference type="ARBA" id="ARBA00010532"/>
    </source>
</evidence>
<reference evidence="8" key="1">
    <citation type="submission" date="2022-10" db="EMBL/GenBank/DDBJ databases">
        <title>Genome assembly of Pristionchus species.</title>
        <authorList>
            <person name="Yoshida K."/>
            <person name="Sommer R.J."/>
        </authorList>
    </citation>
    <scope>NUCLEOTIDE SEQUENCE [LARGE SCALE GENOMIC DNA]</scope>
    <source>
        <strain evidence="8">RS5460</strain>
    </source>
</reference>
<dbReference type="GO" id="GO:0016020">
    <property type="term" value="C:membrane"/>
    <property type="evidence" value="ECO:0007669"/>
    <property type="project" value="UniProtKB-SubCell"/>
</dbReference>
<dbReference type="PANTHER" id="PTHR11923">
    <property type="entry name" value="SCAVENGER RECEPTOR CLASS B TYPE-1 SR-B1"/>
    <property type="match status" value="1"/>
</dbReference>